<protein>
    <submittedName>
        <fullName evidence="6">Histidine kinase</fullName>
    </submittedName>
</protein>
<reference evidence="6 7" key="1">
    <citation type="submission" date="2024-06" db="EMBL/GenBank/DDBJ databases">
        <title>The Natural Products Discovery Center: Release of the First 8490 Sequenced Strains for Exploring Actinobacteria Biosynthetic Diversity.</title>
        <authorList>
            <person name="Kalkreuter E."/>
            <person name="Kautsar S.A."/>
            <person name="Yang D."/>
            <person name="Bader C.D."/>
            <person name="Teijaro C.N."/>
            <person name="Fluegel L."/>
            <person name="Davis C.M."/>
            <person name="Simpson J.R."/>
            <person name="Lauterbach L."/>
            <person name="Steele A.D."/>
            <person name="Gui C."/>
            <person name="Meng S."/>
            <person name="Li G."/>
            <person name="Viehrig K."/>
            <person name="Ye F."/>
            <person name="Su P."/>
            <person name="Kiefer A.F."/>
            <person name="Nichols A."/>
            <person name="Cepeda A.J."/>
            <person name="Yan W."/>
            <person name="Fan B."/>
            <person name="Jiang Y."/>
            <person name="Adhikari A."/>
            <person name="Zheng C.-J."/>
            <person name="Schuster L."/>
            <person name="Cowan T.M."/>
            <person name="Smanski M.J."/>
            <person name="Chevrette M.G."/>
            <person name="De Carvalho L.P.S."/>
            <person name="Shen B."/>
        </authorList>
    </citation>
    <scope>NUCLEOTIDE SEQUENCE [LARGE SCALE GENOMIC DNA]</scope>
    <source>
        <strain evidence="6 7">NPDC000234</strain>
    </source>
</reference>
<dbReference type="CDD" id="cd16917">
    <property type="entry name" value="HATPase_UhpB-NarQ-NarX-like"/>
    <property type="match status" value="1"/>
</dbReference>
<feature type="transmembrane region" description="Helical" evidence="4">
    <location>
        <begin position="61"/>
        <end position="79"/>
    </location>
</feature>
<keyword evidence="1" id="KW-0808">Transferase</keyword>
<keyword evidence="7" id="KW-1185">Reference proteome</keyword>
<feature type="domain" description="Signal transduction histidine kinase subgroup 3 dimerisation and phosphoacceptor" evidence="5">
    <location>
        <begin position="199"/>
        <end position="264"/>
    </location>
</feature>
<evidence type="ECO:0000256" key="1">
    <source>
        <dbReference type="ARBA" id="ARBA00022679"/>
    </source>
</evidence>
<evidence type="ECO:0000256" key="3">
    <source>
        <dbReference type="ARBA" id="ARBA00023012"/>
    </source>
</evidence>
<dbReference type="SUPFAM" id="SSF55874">
    <property type="entry name" value="ATPase domain of HSP90 chaperone/DNA topoisomerase II/histidine kinase"/>
    <property type="match status" value="1"/>
</dbReference>
<dbReference type="RefSeq" id="WP_350783308.1">
    <property type="nucleotide sequence ID" value="NZ_JBEPEK010000161.1"/>
</dbReference>
<dbReference type="Proteomes" id="UP001474181">
    <property type="component" value="Unassembled WGS sequence"/>
</dbReference>
<evidence type="ECO:0000259" key="5">
    <source>
        <dbReference type="Pfam" id="PF07730"/>
    </source>
</evidence>
<evidence type="ECO:0000256" key="2">
    <source>
        <dbReference type="ARBA" id="ARBA00022777"/>
    </source>
</evidence>
<keyword evidence="3" id="KW-0902">Two-component regulatory system</keyword>
<dbReference type="InterPro" id="IPR011712">
    <property type="entry name" value="Sig_transdc_His_kin_sub3_dim/P"/>
</dbReference>
<organism evidence="6 7">
    <name type="scientific">Streptomyces hyaluromycini</name>
    <dbReference type="NCBI Taxonomy" id="1377993"/>
    <lineage>
        <taxon>Bacteria</taxon>
        <taxon>Bacillati</taxon>
        <taxon>Actinomycetota</taxon>
        <taxon>Actinomycetes</taxon>
        <taxon>Kitasatosporales</taxon>
        <taxon>Streptomycetaceae</taxon>
        <taxon>Streptomyces</taxon>
    </lineage>
</organism>
<keyword evidence="4" id="KW-0472">Membrane</keyword>
<feature type="transmembrane region" description="Helical" evidence="4">
    <location>
        <begin position="158"/>
        <end position="178"/>
    </location>
</feature>
<gene>
    <name evidence="6" type="ORF">ABT404_22425</name>
</gene>
<dbReference type="Gene3D" id="3.30.565.10">
    <property type="entry name" value="Histidine kinase-like ATPase, C-terminal domain"/>
    <property type="match status" value="1"/>
</dbReference>
<dbReference type="PANTHER" id="PTHR24421">
    <property type="entry name" value="NITRATE/NITRITE SENSOR PROTEIN NARX-RELATED"/>
    <property type="match status" value="1"/>
</dbReference>
<sequence length="399" mass="42362">MKEDLRSGDEARAERLVRIGQPPRNRSEAMRKLVWVLPWLVFLASPAQDLASGHHTTGATAAGWAGLTAFVGIYLTIVFRSMGRPYRGGIVTAAIVVEATLAVTLAFTLGGSWFGLFVYVSVMCGVTFPLRIAYLTIPLTTAAMMLAGWYVHDMDEAWGLFLVVLLVGFSMTGVRQLVATTIELRKARATVAQLAANEERLRLARDLHDLLGHSLSLITLKSELAGRMLPDHPDKAAQQVSDIEQVSRQALVDVREAVTGYRRPRLAAELAGAQVALTAAAVTAEVPADPDLAGVPDDGEAALAWALREAITNVVRHSGASVCTVELLRRQTLDGPVLELAVEDNGSGGSGKGPGNGLTGLTERLEKAGGTLEAGRAKRGFRLVARVPLDSGMAVGSGA</sequence>
<dbReference type="Pfam" id="PF07730">
    <property type="entry name" value="HisKA_3"/>
    <property type="match status" value="1"/>
</dbReference>
<evidence type="ECO:0000313" key="6">
    <source>
        <dbReference type="EMBL" id="MER7182207.1"/>
    </source>
</evidence>
<dbReference type="EMBL" id="JBEPEK010000161">
    <property type="protein sequence ID" value="MER7182207.1"/>
    <property type="molecule type" value="Genomic_DNA"/>
</dbReference>
<dbReference type="InterPro" id="IPR036890">
    <property type="entry name" value="HATPase_C_sf"/>
</dbReference>
<keyword evidence="2 6" id="KW-0418">Kinase</keyword>
<keyword evidence="4" id="KW-1133">Transmembrane helix</keyword>
<evidence type="ECO:0000313" key="7">
    <source>
        <dbReference type="Proteomes" id="UP001474181"/>
    </source>
</evidence>
<evidence type="ECO:0000256" key="4">
    <source>
        <dbReference type="SAM" id="Phobius"/>
    </source>
</evidence>
<feature type="transmembrane region" description="Helical" evidence="4">
    <location>
        <begin position="132"/>
        <end position="151"/>
    </location>
</feature>
<feature type="transmembrane region" description="Helical" evidence="4">
    <location>
        <begin position="91"/>
        <end position="120"/>
    </location>
</feature>
<accession>A0ABV1WZL7</accession>
<dbReference type="InterPro" id="IPR050482">
    <property type="entry name" value="Sensor_HK_TwoCompSys"/>
</dbReference>
<dbReference type="PANTHER" id="PTHR24421:SF63">
    <property type="entry name" value="SENSOR HISTIDINE KINASE DESK"/>
    <property type="match status" value="1"/>
</dbReference>
<comment type="caution">
    <text evidence="6">The sequence shown here is derived from an EMBL/GenBank/DDBJ whole genome shotgun (WGS) entry which is preliminary data.</text>
</comment>
<keyword evidence="4" id="KW-0812">Transmembrane</keyword>
<proteinExistence type="predicted"/>
<name>A0ABV1WZL7_9ACTN</name>
<dbReference type="GO" id="GO:0016301">
    <property type="term" value="F:kinase activity"/>
    <property type="evidence" value="ECO:0007669"/>
    <property type="project" value="UniProtKB-KW"/>
</dbReference>
<dbReference type="Gene3D" id="1.20.5.1930">
    <property type="match status" value="1"/>
</dbReference>